<keyword evidence="1" id="KW-0812">Transmembrane</keyword>
<feature type="transmembrane region" description="Helical" evidence="1">
    <location>
        <begin position="12"/>
        <end position="32"/>
    </location>
</feature>
<evidence type="ECO:0000313" key="5">
    <source>
        <dbReference type="Proteomes" id="UP000611459"/>
    </source>
</evidence>
<dbReference type="EMBL" id="CP090646">
    <property type="protein sequence ID" value="WFN24152.1"/>
    <property type="molecule type" value="Genomic_DNA"/>
</dbReference>
<dbReference type="Proteomes" id="UP000611459">
    <property type="component" value="Unassembled WGS sequence"/>
</dbReference>
<dbReference type="Proteomes" id="UP001220209">
    <property type="component" value="Plasmid unnamed4"/>
</dbReference>
<feature type="transmembrane region" description="Helical" evidence="1">
    <location>
        <begin position="44"/>
        <end position="66"/>
    </location>
</feature>
<dbReference type="RefSeq" id="WP_039341488.1">
    <property type="nucleotide sequence ID" value="NZ_CABVQA010000061.1"/>
</dbReference>
<name>A0A1E3FN44_9BURK</name>
<dbReference type="EMBL" id="JAENIB010000033">
    <property type="protein sequence ID" value="MBK1935562.1"/>
    <property type="molecule type" value="Genomic_DNA"/>
</dbReference>
<evidence type="ECO:0000313" key="2">
    <source>
        <dbReference type="EMBL" id="MBK1935562.1"/>
    </source>
</evidence>
<accession>A0A1E3FN44</accession>
<evidence type="ECO:0000313" key="7">
    <source>
        <dbReference type="Proteomes" id="UP001220209"/>
    </source>
</evidence>
<dbReference type="Proteomes" id="UP000664048">
    <property type="component" value="Unassembled WGS sequence"/>
</dbReference>
<evidence type="ECO:0000313" key="4">
    <source>
        <dbReference type="EMBL" id="WFN24152.1"/>
    </source>
</evidence>
<geneLocation type="plasmid" evidence="4 7">
    <name>unnamed4</name>
</geneLocation>
<evidence type="ECO:0000313" key="6">
    <source>
        <dbReference type="Proteomes" id="UP000664048"/>
    </source>
</evidence>
<keyword evidence="1" id="KW-0472">Membrane</keyword>
<evidence type="ECO:0000313" key="3">
    <source>
        <dbReference type="EMBL" id="MBO1835204.1"/>
    </source>
</evidence>
<reference evidence="2" key="1">
    <citation type="submission" date="2021-01" db="EMBL/GenBank/DDBJ databases">
        <title>Outbreak of Burkholderia contaminns endophthalmitis traced to a clinical ventilation system.</title>
        <authorList>
            <person name="Lipuma J."/>
            <person name="Spilker T."/>
            <person name="Kratholm J."/>
        </authorList>
    </citation>
    <scope>NUCLEOTIDE SEQUENCE</scope>
    <source>
        <strain evidence="2">HI4954</strain>
    </source>
</reference>
<proteinExistence type="predicted"/>
<organism evidence="2 5">
    <name type="scientific">Burkholderia contaminans</name>
    <dbReference type="NCBI Taxonomy" id="488447"/>
    <lineage>
        <taxon>Bacteria</taxon>
        <taxon>Pseudomonadati</taxon>
        <taxon>Pseudomonadota</taxon>
        <taxon>Betaproteobacteria</taxon>
        <taxon>Burkholderiales</taxon>
        <taxon>Burkholderiaceae</taxon>
        <taxon>Burkholderia</taxon>
        <taxon>Burkholderia cepacia complex</taxon>
    </lineage>
</organism>
<keyword evidence="6" id="KW-1185">Reference proteome</keyword>
<gene>
    <name evidence="3" type="ORF">J4M89_38065</name>
    <name evidence="2" type="ORF">JIN94_37345</name>
    <name evidence="4" type="ORF">LXE91_43070</name>
</gene>
<keyword evidence="1" id="KW-1133">Transmembrane helix</keyword>
<keyword evidence="4" id="KW-0614">Plasmid</keyword>
<protein>
    <submittedName>
        <fullName evidence="2">Uncharacterized protein</fullName>
    </submittedName>
</protein>
<reference evidence="4 7" key="3">
    <citation type="submission" date="2021-12" db="EMBL/GenBank/DDBJ databases">
        <title>Genomic and phenotypic characterization of three Burkholderia contaminans isolates recovered from different sources.</title>
        <authorList>
            <person name="Lopez De Volder A."/>
            <person name="Fan Y."/>
            <person name="Nunvar J."/>
            <person name="Herrera T."/>
            <person name="Timp W."/>
            <person name="Degrossi J."/>
        </authorList>
    </citation>
    <scope>NUCLEOTIDE SEQUENCE [LARGE SCALE GENOMIC DNA]</scope>
    <source>
        <strain evidence="4 7">LMG 23361</strain>
        <plasmid evidence="4 7">unnamed4</plasmid>
    </source>
</reference>
<dbReference type="EMBL" id="JAGEMX010000027">
    <property type="protein sequence ID" value="MBO1835204.1"/>
    <property type="molecule type" value="Genomic_DNA"/>
</dbReference>
<dbReference type="AlphaFoldDB" id="A0A1E3FN44"/>
<sequence>MKALTDSAVLSLAKLGVAIVIFAVAYVLVFLSTRKHMDKRFADLTARAAAALCFIVAMYFGFVVVAHASPAGDVKPHADSTNGVLMADEKSGAWWGYSEQGGVTICSRDGVDEMSPGWTKPCKSKAGGTPAAWQIAHFWRSFGGGSPGLLGLVD</sequence>
<reference evidence="3 6" key="2">
    <citation type="submission" date="2021-03" db="EMBL/GenBank/DDBJ databases">
        <title>Clinical course, treatment and visual outcome of an outbreak of Burkholderia contaminans endophthalmitis following cataract surgery.</title>
        <authorList>
            <person name="Lind C."/>
            <person name="Olsen K."/>
            <person name="Angelsen N.K."/>
            <person name="Krefting E.A."/>
            <person name="Fossen K."/>
            <person name="Gravningen K."/>
            <person name="Depoorter E."/>
            <person name="Vandamme P."/>
            <person name="Bertelsen G."/>
        </authorList>
    </citation>
    <scope>NUCLEOTIDE SEQUENCE [LARGE SCALE GENOMIC DNA]</scope>
    <source>
        <strain evidence="3 6">51242556</strain>
    </source>
</reference>
<evidence type="ECO:0000256" key="1">
    <source>
        <dbReference type="SAM" id="Phobius"/>
    </source>
</evidence>